<name>A0A423Q152_9GAMM</name>
<organism evidence="1 2">
    <name type="scientific">Salinisphaera japonica YTM-1</name>
    <dbReference type="NCBI Taxonomy" id="1209778"/>
    <lineage>
        <taxon>Bacteria</taxon>
        <taxon>Pseudomonadati</taxon>
        <taxon>Pseudomonadota</taxon>
        <taxon>Gammaproteobacteria</taxon>
        <taxon>Salinisphaerales</taxon>
        <taxon>Salinisphaeraceae</taxon>
        <taxon>Salinisphaera</taxon>
    </lineage>
</organism>
<dbReference type="EMBL" id="AYKG01000003">
    <property type="protein sequence ID" value="ROO31975.1"/>
    <property type="molecule type" value="Genomic_DNA"/>
</dbReference>
<proteinExistence type="predicted"/>
<evidence type="ECO:0000313" key="1">
    <source>
        <dbReference type="EMBL" id="ROO31975.1"/>
    </source>
</evidence>
<gene>
    <name evidence="1" type="ORF">SAJA_02035</name>
</gene>
<dbReference type="InParanoid" id="A0A423Q152"/>
<protein>
    <submittedName>
        <fullName evidence="1">Uncharacterized protein</fullName>
    </submittedName>
</protein>
<comment type="caution">
    <text evidence="1">The sequence shown here is derived from an EMBL/GenBank/DDBJ whole genome shotgun (WGS) entry which is preliminary data.</text>
</comment>
<dbReference type="RefSeq" id="WP_123656986.1">
    <property type="nucleotide sequence ID" value="NZ_AYKG01000003.1"/>
</dbReference>
<dbReference type="Proteomes" id="UP000285310">
    <property type="component" value="Unassembled WGS sequence"/>
</dbReference>
<keyword evidence="2" id="KW-1185">Reference proteome</keyword>
<accession>A0A423Q152</accession>
<evidence type="ECO:0000313" key="2">
    <source>
        <dbReference type="Proteomes" id="UP000285310"/>
    </source>
</evidence>
<sequence>MSNDNRVVPFGRPAAAPSEVPATIVLEPLNAGVTAQNLPARLYHAGVITRAEAQALDEKAAAFASAVRRHLSKEMNECWPAAPAIEG</sequence>
<reference evidence="1 2" key="1">
    <citation type="submission" date="2013-10" db="EMBL/GenBank/DDBJ databases">
        <title>Salinisphaera japonica YTM-1 Genome Sequencing.</title>
        <authorList>
            <person name="Lai Q."/>
            <person name="Li C."/>
            <person name="Shao Z."/>
        </authorList>
    </citation>
    <scope>NUCLEOTIDE SEQUENCE [LARGE SCALE GENOMIC DNA]</scope>
    <source>
        <strain evidence="1 2">YTM-1</strain>
    </source>
</reference>
<dbReference type="AlphaFoldDB" id="A0A423Q152"/>